<reference evidence="2 3" key="1">
    <citation type="journal article" date="2013" name="Nature">
        <title>Insights into bilaterian evolution from three spiralian genomes.</title>
        <authorList>
            <person name="Simakov O."/>
            <person name="Marletaz F."/>
            <person name="Cho S.J."/>
            <person name="Edsinger-Gonzales E."/>
            <person name="Havlak P."/>
            <person name="Hellsten U."/>
            <person name="Kuo D.H."/>
            <person name="Larsson T."/>
            <person name="Lv J."/>
            <person name="Arendt D."/>
            <person name="Savage R."/>
            <person name="Osoegawa K."/>
            <person name="de Jong P."/>
            <person name="Grimwood J."/>
            <person name="Chapman J.A."/>
            <person name="Shapiro H."/>
            <person name="Aerts A."/>
            <person name="Otillar R.P."/>
            <person name="Terry A.Y."/>
            <person name="Boore J.L."/>
            <person name="Grigoriev I.V."/>
            <person name="Lindberg D.R."/>
            <person name="Seaver E.C."/>
            <person name="Weisblat D.A."/>
            <person name="Putnam N.H."/>
            <person name="Rokhsar D.S."/>
        </authorList>
    </citation>
    <scope>NUCLEOTIDE SEQUENCE [LARGE SCALE GENOMIC DNA]</scope>
</reference>
<gene>
    <name evidence="2" type="ORF">LOTGIDRAFT_228220</name>
</gene>
<accession>V4C7A7</accession>
<sequence>MASVTIYMILILSVTSVVFSLSCVGCDKAAPCPLLPETKECFKARAPCACCDTCASGLGAECGALKIRCHPDYVCVNKDGVEKVMIPWFMMGFKGTCMPTGTGKIV</sequence>
<dbReference type="GeneID" id="20247582"/>
<dbReference type="Proteomes" id="UP000030746">
    <property type="component" value="Unassembled WGS sequence"/>
</dbReference>
<feature type="signal peptide" evidence="1">
    <location>
        <begin position="1"/>
        <end position="20"/>
    </location>
</feature>
<dbReference type="SUPFAM" id="SSF57184">
    <property type="entry name" value="Growth factor receptor domain"/>
    <property type="match status" value="1"/>
</dbReference>
<dbReference type="HOGENOM" id="CLU_2226172_0_0_1"/>
<feature type="chain" id="PRO_5004718239" evidence="1">
    <location>
        <begin position="21"/>
        <end position="106"/>
    </location>
</feature>
<proteinExistence type="predicted"/>
<dbReference type="EMBL" id="KB201304">
    <property type="protein sequence ID" value="ESO97569.1"/>
    <property type="molecule type" value="Genomic_DNA"/>
</dbReference>
<dbReference type="CTD" id="20247582"/>
<dbReference type="KEGG" id="lgi:LOTGIDRAFT_228220"/>
<dbReference type="OMA" id="ALECVSC"/>
<keyword evidence="1" id="KW-0732">Signal</keyword>
<dbReference type="InterPro" id="IPR009030">
    <property type="entry name" value="Growth_fac_rcpt_cys_sf"/>
</dbReference>
<name>V4C7A7_LOTGI</name>
<dbReference type="AlphaFoldDB" id="V4C7A7"/>
<dbReference type="RefSeq" id="XP_009051430.1">
    <property type="nucleotide sequence ID" value="XM_009053182.1"/>
</dbReference>
<protein>
    <submittedName>
        <fullName evidence="2">Uncharacterized protein</fullName>
    </submittedName>
</protein>
<evidence type="ECO:0000313" key="3">
    <source>
        <dbReference type="Proteomes" id="UP000030746"/>
    </source>
</evidence>
<evidence type="ECO:0000256" key="1">
    <source>
        <dbReference type="SAM" id="SignalP"/>
    </source>
</evidence>
<organism evidence="2 3">
    <name type="scientific">Lottia gigantea</name>
    <name type="common">Giant owl limpet</name>
    <dbReference type="NCBI Taxonomy" id="225164"/>
    <lineage>
        <taxon>Eukaryota</taxon>
        <taxon>Metazoa</taxon>
        <taxon>Spiralia</taxon>
        <taxon>Lophotrochozoa</taxon>
        <taxon>Mollusca</taxon>
        <taxon>Gastropoda</taxon>
        <taxon>Patellogastropoda</taxon>
        <taxon>Lottioidea</taxon>
        <taxon>Lottiidae</taxon>
        <taxon>Lottia</taxon>
    </lineage>
</organism>
<evidence type="ECO:0000313" key="2">
    <source>
        <dbReference type="EMBL" id="ESO97569.1"/>
    </source>
</evidence>
<dbReference type="Gene3D" id="4.10.40.20">
    <property type="match status" value="1"/>
</dbReference>
<keyword evidence="3" id="KW-1185">Reference proteome</keyword>